<evidence type="ECO:0000256" key="4">
    <source>
        <dbReference type="ARBA" id="ARBA00022827"/>
    </source>
</evidence>
<organism evidence="7 8">
    <name type="scientific">Kitasatospora kazusensis</name>
    <dbReference type="NCBI Taxonomy" id="407974"/>
    <lineage>
        <taxon>Bacteria</taxon>
        <taxon>Bacillati</taxon>
        <taxon>Actinomycetota</taxon>
        <taxon>Actinomycetes</taxon>
        <taxon>Kitasatosporales</taxon>
        <taxon>Streptomycetaceae</taxon>
        <taxon>Kitasatospora</taxon>
    </lineage>
</organism>
<evidence type="ECO:0000256" key="5">
    <source>
        <dbReference type="ARBA" id="ARBA00023002"/>
    </source>
</evidence>
<keyword evidence="4" id="KW-0274">FAD</keyword>
<accession>A0ABP5LKL5</accession>
<dbReference type="RefSeq" id="WP_344467250.1">
    <property type="nucleotide sequence ID" value="NZ_BAAANT010000025.1"/>
</dbReference>
<dbReference type="Proteomes" id="UP001422759">
    <property type="component" value="Unassembled WGS sequence"/>
</dbReference>
<evidence type="ECO:0000256" key="1">
    <source>
        <dbReference type="ARBA" id="ARBA00001974"/>
    </source>
</evidence>
<dbReference type="PANTHER" id="PTHR42784:SF1">
    <property type="entry name" value="PYRANOSE 2-OXIDASE"/>
    <property type="match status" value="1"/>
</dbReference>
<sequence length="561" mass="60523">MTDTGAALGRTLLDLAATAAQPPGAPPGELAGPVAEQYFTTLEACREEAYDAVVVGGGAVGGTMVRRLLERGFRVLLLEKGPFLLPEHVQNLDPVYQPLMTNAVATPWEIVPPDGYGLAPQIPYIGGRALFWSTWIPQPRREQMAGWPEHLIDGLRPYWRPARDVLGAVQPSEMGPEFDTFHPRLMRELFDGLPDLPDFQDYSRERDLETPLASRATSSTLGYRKFSPVPLILSDARRYSRPSHNGAARLSVVPECLVQRIEHAAGAGGRRVATALVTSQGTYDLKGVPLVLANGVIEPTGLLMHSFGDALSELAGKNLGGHVADWFTMRVPRDAYRGLPPDLQISCTYLEGTHRPNGSSAEARDFHVHLMGASNPHPHDAVADLYRLIPDSFDQDFLTQLSGPDHIGFLVHCLGEWRGERSVQAGSYVSVGPDGVPQVRINPGKADKALAAGMDQAAQALAGLLAKGHTPQYWDADRQVWTGQLPPGREKKLLVHESGTLWTGDGPEDSVTDELGCPHGVDGVYVAGAATFPSSGSWNPTLTAVALGLRLADRLPKGASR</sequence>
<evidence type="ECO:0000313" key="8">
    <source>
        <dbReference type="Proteomes" id="UP001422759"/>
    </source>
</evidence>
<comment type="caution">
    <text evidence="7">The sequence shown here is derived from an EMBL/GenBank/DDBJ whole genome shotgun (WGS) entry which is preliminary data.</text>
</comment>
<dbReference type="EMBL" id="BAAANT010000025">
    <property type="protein sequence ID" value="GAA2148944.1"/>
    <property type="molecule type" value="Genomic_DNA"/>
</dbReference>
<dbReference type="Gene3D" id="3.50.50.60">
    <property type="entry name" value="FAD/NAD(P)-binding domain"/>
    <property type="match status" value="2"/>
</dbReference>
<dbReference type="SUPFAM" id="SSF51905">
    <property type="entry name" value="FAD/NAD(P)-binding domain"/>
    <property type="match status" value="1"/>
</dbReference>
<dbReference type="Pfam" id="PF05199">
    <property type="entry name" value="GMC_oxred_C"/>
    <property type="match status" value="1"/>
</dbReference>
<evidence type="ECO:0000256" key="3">
    <source>
        <dbReference type="ARBA" id="ARBA00022630"/>
    </source>
</evidence>
<protein>
    <recommendedName>
        <fullName evidence="6">Glucose-methanol-choline oxidoreductase C-terminal domain-containing protein</fullName>
    </recommendedName>
</protein>
<dbReference type="InterPro" id="IPR051473">
    <property type="entry name" value="P2Ox-like"/>
</dbReference>
<proteinExistence type="inferred from homology"/>
<comment type="similarity">
    <text evidence="2">Belongs to the GMC oxidoreductase family.</text>
</comment>
<keyword evidence="5" id="KW-0560">Oxidoreductase</keyword>
<keyword evidence="8" id="KW-1185">Reference proteome</keyword>
<dbReference type="InterPro" id="IPR036188">
    <property type="entry name" value="FAD/NAD-bd_sf"/>
</dbReference>
<dbReference type="PANTHER" id="PTHR42784">
    <property type="entry name" value="PYRANOSE 2-OXIDASE"/>
    <property type="match status" value="1"/>
</dbReference>
<evidence type="ECO:0000259" key="6">
    <source>
        <dbReference type="Pfam" id="PF05199"/>
    </source>
</evidence>
<gene>
    <name evidence="7" type="ORF">GCM10009760_41600</name>
</gene>
<feature type="domain" description="Glucose-methanol-choline oxidoreductase C-terminal" evidence="6">
    <location>
        <begin position="432"/>
        <end position="548"/>
    </location>
</feature>
<dbReference type="InterPro" id="IPR007867">
    <property type="entry name" value="GMC_OxRtase_C"/>
</dbReference>
<evidence type="ECO:0000256" key="2">
    <source>
        <dbReference type="ARBA" id="ARBA00010790"/>
    </source>
</evidence>
<comment type="cofactor">
    <cofactor evidence="1">
        <name>FAD</name>
        <dbReference type="ChEBI" id="CHEBI:57692"/>
    </cofactor>
</comment>
<reference evidence="8" key="1">
    <citation type="journal article" date="2019" name="Int. J. Syst. Evol. Microbiol.">
        <title>The Global Catalogue of Microorganisms (GCM) 10K type strain sequencing project: providing services to taxonomists for standard genome sequencing and annotation.</title>
        <authorList>
            <consortium name="The Broad Institute Genomics Platform"/>
            <consortium name="The Broad Institute Genome Sequencing Center for Infectious Disease"/>
            <person name="Wu L."/>
            <person name="Ma J."/>
        </authorList>
    </citation>
    <scope>NUCLEOTIDE SEQUENCE [LARGE SCALE GENOMIC DNA]</scope>
    <source>
        <strain evidence="8">JCM 14560</strain>
    </source>
</reference>
<name>A0ABP5LKL5_9ACTN</name>
<evidence type="ECO:0000313" key="7">
    <source>
        <dbReference type="EMBL" id="GAA2148944.1"/>
    </source>
</evidence>
<keyword evidence="3" id="KW-0285">Flavoprotein</keyword>